<dbReference type="HOGENOM" id="CLU_130406_0_0_5"/>
<dbReference type="AlphaFoldDB" id="A0A0B4X3C2"/>
<keyword evidence="2" id="KW-1185">Reference proteome</keyword>
<organism evidence="1 2">
    <name type="scientific">Rhizobium gallicum bv. gallicum R602sp</name>
    <dbReference type="NCBI Taxonomy" id="1041138"/>
    <lineage>
        <taxon>Bacteria</taxon>
        <taxon>Pseudomonadati</taxon>
        <taxon>Pseudomonadota</taxon>
        <taxon>Alphaproteobacteria</taxon>
        <taxon>Hyphomicrobiales</taxon>
        <taxon>Rhizobiaceae</taxon>
        <taxon>Rhizobium/Agrobacterium group</taxon>
        <taxon>Rhizobium</taxon>
    </lineage>
</organism>
<dbReference type="KEGG" id="rga:RGR602_CH02315"/>
<dbReference type="Proteomes" id="UP000031368">
    <property type="component" value="Chromosome"/>
</dbReference>
<gene>
    <name evidence="1" type="ORF">RGR602_CH02315</name>
</gene>
<dbReference type="EMBL" id="CP006877">
    <property type="protein sequence ID" value="AJD41641.1"/>
    <property type="molecule type" value="Genomic_DNA"/>
</dbReference>
<reference evidence="1 2" key="1">
    <citation type="submission" date="2013-11" db="EMBL/GenBank/DDBJ databases">
        <title>Complete genome sequence of Rhizobium gallicum bv. gallicum R602.</title>
        <authorList>
            <person name="Bustos P."/>
            <person name="Santamaria R.I."/>
            <person name="Lozano L."/>
            <person name="Acosta J.L."/>
            <person name="Ormeno-Orrillo E."/>
            <person name="Rogel M.A."/>
            <person name="Romero D."/>
            <person name="Cevallos M.A."/>
            <person name="Martinez-Romero E."/>
            <person name="Gonzalez V."/>
        </authorList>
    </citation>
    <scope>NUCLEOTIDE SEQUENCE [LARGE SCALE GENOMIC DNA]</scope>
    <source>
        <strain evidence="1 2">R602</strain>
    </source>
</reference>
<evidence type="ECO:0000313" key="1">
    <source>
        <dbReference type="EMBL" id="AJD41641.1"/>
    </source>
</evidence>
<accession>A0A0B4X3C2</accession>
<sequence>MKFVAAIQRLFCVLAMLGVILGPVSMGVAKSAMASSGPAAMAGMDMPLASADTASITEEMPCCPDEKQPPIDCSKNCPLALICASMLLVQASDAASLSVSYPGAPSFLVGHDAGLASAVVEPPARPPRV</sequence>
<proteinExistence type="predicted"/>
<name>A0A0B4X3C2_9HYPH</name>
<dbReference type="RefSeq" id="WP_170250228.1">
    <property type="nucleotide sequence ID" value="NZ_CP006877.1"/>
</dbReference>
<evidence type="ECO:0000313" key="2">
    <source>
        <dbReference type="Proteomes" id="UP000031368"/>
    </source>
</evidence>
<protein>
    <submittedName>
        <fullName evidence="1">Uncharacterized protein</fullName>
    </submittedName>
</protein>